<sequence length="323" mass="36407">MGSTLPEAKCDIITAAVGRAVHETRVHDIHTHLYDPAFGELLLWGIDDQLVYHYLVAEAFRHFDIGYEAFWHLAKEEQAQMIWDALFVENSPLSEACRGLLTALNRLGLDANQRDLPSIRRWFAGQDSDDYITRCMDLAKVRTICMTNSPFDELETPLWDAGFERDERFTSALRIDPLLLDWDATALRLAGAGYEVQADFSGRTMEEVQRFLRDWAKRMDALYVMVSLPPAFEYPADTQCSTLIDAAILPFCRESGLPFALMIGVKRGVNAAMQLAGDGVGKPDLASLENLCSGHPDNKFLCTVLSRESQHELCVIARKFRNL</sequence>
<dbReference type="EMBL" id="UINC01041836">
    <property type="protein sequence ID" value="SVB43656.1"/>
    <property type="molecule type" value="Genomic_DNA"/>
</dbReference>
<reference evidence="1" key="1">
    <citation type="submission" date="2018-05" db="EMBL/GenBank/DDBJ databases">
        <authorList>
            <person name="Lanie J.A."/>
            <person name="Ng W.-L."/>
            <person name="Kazmierczak K.M."/>
            <person name="Andrzejewski T.M."/>
            <person name="Davidsen T.M."/>
            <person name="Wayne K.J."/>
            <person name="Tettelin H."/>
            <person name="Glass J.I."/>
            <person name="Rusch D."/>
            <person name="Podicherti R."/>
            <person name="Tsui H.-C.T."/>
            <person name="Winkler M.E."/>
        </authorList>
    </citation>
    <scope>NUCLEOTIDE SEQUENCE</scope>
</reference>
<gene>
    <name evidence="1" type="ORF">METZ01_LOCUS196510</name>
</gene>
<accession>A0A382DYS1</accession>
<dbReference type="Gene3D" id="3.20.20.140">
    <property type="entry name" value="Metal-dependent hydrolases"/>
    <property type="match status" value="1"/>
</dbReference>
<dbReference type="AlphaFoldDB" id="A0A382DYS1"/>
<organism evidence="1">
    <name type="scientific">marine metagenome</name>
    <dbReference type="NCBI Taxonomy" id="408172"/>
    <lineage>
        <taxon>unclassified sequences</taxon>
        <taxon>metagenomes</taxon>
        <taxon>ecological metagenomes</taxon>
    </lineage>
</organism>
<proteinExistence type="predicted"/>
<dbReference type="InterPro" id="IPR032466">
    <property type="entry name" value="Metal_Hydrolase"/>
</dbReference>
<evidence type="ECO:0008006" key="2">
    <source>
        <dbReference type="Google" id="ProtNLM"/>
    </source>
</evidence>
<dbReference type="SUPFAM" id="SSF51556">
    <property type="entry name" value="Metallo-dependent hydrolases"/>
    <property type="match status" value="1"/>
</dbReference>
<name>A0A382DYS1_9ZZZZ</name>
<protein>
    <recommendedName>
        <fullName evidence="2">Glucuronate isomerase</fullName>
    </recommendedName>
</protein>
<feature type="non-terminal residue" evidence="1">
    <location>
        <position position="323"/>
    </location>
</feature>
<dbReference type="Gene3D" id="1.10.2020.10">
    <property type="entry name" value="uronate isomerase, domain 2, chain A"/>
    <property type="match status" value="1"/>
</dbReference>
<evidence type="ECO:0000313" key="1">
    <source>
        <dbReference type="EMBL" id="SVB43656.1"/>
    </source>
</evidence>